<feature type="region of interest" description="Disordered" evidence="1">
    <location>
        <begin position="587"/>
        <end position="613"/>
    </location>
</feature>
<name>A0A4Y7SM30_COPMI</name>
<dbReference type="EMBL" id="QPFP01000084">
    <property type="protein sequence ID" value="TEB22930.1"/>
    <property type="molecule type" value="Genomic_DNA"/>
</dbReference>
<keyword evidence="3" id="KW-1185">Reference proteome</keyword>
<gene>
    <name evidence="2" type="ORF">FA13DRAFT_1590392</name>
</gene>
<reference evidence="2 3" key="1">
    <citation type="journal article" date="2019" name="Nat. Ecol. Evol.">
        <title>Megaphylogeny resolves global patterns of mushroom evolution.</title>
        <authorList>
            <person name="Varga T."/>
            <person name="Krizsan K."/>
            <person name="Foldi C."/>
            <person name="Dima B."/>
            <person name="Sanchez-Garcia M."/>
            <person name="Sanchez-Ramirez S."/>
            <person name="Szollosi G.J."/>
            <person name="Szarkandi J.G."/>
            <person name="Papp V."/>
            <person name="Albert L."/>
            <person name="Andreopoulos W."/>
            <person name="Angelini C."/>
            <person name="Antonin V."/>
            <person name="Barry K.W."/>
            <person name="Bougher N.L."/>
            <person name="Buchanan P."/>
            <person name="Buyck B."/>
            <person name="Bense V."/>
            <person name="Catcheside P."/>
            <person name="Chovatia M."/>
            <person name="Cooper J."/>
            <person name="Damon W."/>
            <person name="Desjardin D."/>
            <person name="Finy P."/>
            <person name="Geml J."/>
            <person name="Haridas S."/>
            <person name="Hughes K."/>
            <person name="Justo A."/>
            <person name="Karasinski D."/>
            <person name="Kautmanova I."/>
            <person name="Kiss B."/>
            <person name="Kocsube S."/>
            <person name="Kotiranta H."/>
            <person name="LaButti K.M."/>
            <person name="Lechner B.E."/>
            <person name="Liimatainen K."/>
            <person name="Lipzen A."/>
            <person name="Lukacs Z."/>
            <person name="Mihaltcheva S."/>
            <person name="Morgado L.N."/>
            <person name="Niskanen T."/>
            <person name="Noordeloos M.E."/>
            <person name="Ohm R.A."/>
            <person name="Ortiz-Santana B."/>
            <person name="Ovrebo C."/>
            <person name="Racz N."/>
            <person name="Riley R."/>
            <person name="Savchenko A."/>
            <person name="Shiryaev A."/>
            <person name="Soop K."/>
            <person name="Spirin V."/>
            <person name="Szebenyi C."/>
            <person name="Tomsovsky M."/>
            <person name="Tulloss R.E."/>
            <person name="Uehling J."/>
            <person name="Grigoriev I.V."/>
            <person name="Vagvolgyi C."/>
            <person name="Papp T."/>
            <person name="Martin F.M."/>
            <person name="Miettinen O."/>
            <person name="Hibbett D.S."/>
            <person name="Nagy L.G."/>
        </authorList>
    </citation>
    <scope>NUCLEOTIDE SEQUENCE [LARGE SCALE GENOMIC DNA]</scope>
    <source>
        <strain evidence="2 3">FP101781</strain>
    </source>
</reference>
<dbReference type="InterPro" id="IPR041078">
    <property type="entry name" value="Plavaka"/>
</dbReference>
<evidence type="ECO:0000313" key="3">
    <source>
        <dbReference type="Proteomes" id="UP000298030"/>
    </source>
</evidence>
<feature type="region of interest" description="Disordered" evidence="1">
    <location>
        <begin position="488"/>
        <end position="510"/>
    </location>
</feature>
<dbReference type="OrthoDB" id="2687259at2759"/>
<protein>
    <submittedName>
        <fullName evidence="2">Uncharacterized protein</fullName>
    </submittedName>
</protein>
<organism evidence="2 3">
    <name type="scientific">Coprinellus micaceus</name>
    <name type="common">Glistening ink-cap mushroom</name>
    <name type="synonym">Coprinus micaceus</name>
    <dbReference type="NCBI Taxonomy" id="71717"/>
    <lineage>
        <taxon>Eukaryota</taxon>
        <taxon>Fungi</taxon>
        <taxon>Dikarya</taxon>
        <taxon>Basidiomycota</taxon>
        <taxon>Agaricomycotina</taxon>
        <taxon>Agaricomycetes</taxon>
        <taxon>Agaricomycetidae</taxon>
        <taxon>Agaricales</taxon>
        <taxon>Agaricineae</taxon>
        <taxon>Psathyrellaceae</taxon>
        <taxon>Coprinellus</taxon>
    </lineage>
</organism>
<evidence type="ECO:0000256" key="1">
    <source>
        <dbReference type="SAM" id="MobiDB-lite"/>
    </source>
</evidence>
<feature type="compositionally biased region" description="Basic and acidic residues" evidence="1">
    <location>
        <begin position="488"/>
        <end position="505"/>
    </location>
</feature>
<evidence type="ECO:0000313" key="2">
    <source>
        <dbReference type="EMBL" id="TEB22930.1"/>
    </source>
</evidence>
<sequence length="854" mass="97969">HDAEWIKDDGWEKTPVTIDVPFHNRMRNPGLDSFVAGTFYHRKLISVIKEKIANSKDSRSFHYQPYKATWKPKVPGARQLELYGELYSSCAFREADKEVQALPTTPRNEGLERVVVAMMFWSDGTQLTSFGGSSLWPCYLFFGNESKYRRCRPSEHLGEQVAYFIKLSDTFNDYLQQRNNGRLPSDGLFTHCARELFQKQWTIMLDDELVDAMKNGLVLLCPDGRRRCFYPRVFTYSADYPEKTLIAGLRNNGGCPCHRCLVDKGDLGKLGAPTDNERDDQIRREDDQKELVDLARDEISSGFAVNGDRIDLHLKEKSLVPVHNAFSARLSQFGFKVADALVVDLMHEFEIGVWKRLFAHLIRLLEAFTGSNQPHRLGYPCPSRYRSTPSFGRDDIRRFGKNASEMARKAARDYEDLLQCAIPAFESLLPEPHNSSLQKLLFIYAQWHALAKLRQHHDVTLQLLDYTTTWLGAQTRLFNHQTCAKTNTKELRKESEARGKREGKGKGGGNSRKAVKFNIFTIKFHFLGDYTSYIRFFGTSDSFSTETGELFHRLPKSWFERTDRRAYEGQLSQIERRQARLAQIRDANAPASGGDLKTPGAGPKTQSSHSETKDAVDLAVVGKHQLAPTSPALRNFIPKLKAHIFPRIVGRLGYRDTKQFSEDDWLNVTFIDHRLYAHQLLYVNYTTYDVRRSQDIIHINTSHCNILLLDEEFSKDPLCCSIHPYGYAKALGVYHANVSYIGVLPDGTQDLTSHRIDFVWVHNYDFLEADTDFTLDRVSFQPLSSDDALGFVDPADILRGVHLIPQFSLKQLEPKPHKSKCFPSQEILWNAYYINRFADRDLFMRYQYGMSVGH</sequence>
<feature type="non-terminal residue" evidence="2">
    <location>
        <position position="854"/>
    </location>
</feature>
<dbReference type="Pfam" id="PF18759">
    <property type="entry name" value="Plavaka"/>
    <property type="match status" value="1"/>
</dbReference>
<proteinExistence type="predicted"/>
<dbReference type="Proteomes" id="UP000298030">
    <property type="component" value="Unassembled WGS sequence"/>
</dbReference>
<accession>A0A4Y7SM30</accession>
<dbReference type="AlphaFoldDB" id="A0A4Y7SM30"/>
<feature type="non-terminal residue" evidence="2">
    <location>
        <position position="1"/>
    </location>
</feature>
<comment type="caution">
    <text evidence="2">The sequence shown here is derived from an EMBL/GenBank/DDBJ whole genome shotgun (WGS) entry which is preliminary data.</text>
</comment>